<comment type="caution">
    <text evidence="2">The sequence shown here is derived from an EMBL/GenBank/DDBJ whole genome shotgun (WGS) entry which is preliminary data.</text>
</comment>
<gene>
    <name evidence="2" type="ORF">B0H63DRAFT_470315</name>
</gene>
<evidence type="ECO:0000313" key="2">
    <source>
        <dbReference type="EMBL" id="KAK3387565.1"/>
    </source>
</evidence>
<keyword evidence="3" id="KW-1185">Reference proteome</keyword>
<dbReference type="GO" id="GO:0016787">
    <property type="term" value="F:hydrolase activity"/>
    <property type="evidence" value="ECO:0007669"/>
    <property type="project" value="UniProtKB-KW"/>
</dbReference>
<evidence type="ECO:0000259" key="1">
    <source>
        <dbReference type="Pfam" id="PF12697"/>
    </source>
</evidence>
<dbReference type="Gene3D" id="3.40.50.1820">
    <property type="entry name" value="alpha/beta hydrolase"/>
    <property type="match status" value="1"/>
</dbReference>
<dbReference type="SUPFAM" id="SSF53474">
    <property type="entry name" value="alpha/beta-Hydrolases"/>
    <property type="match status" value="1"/>
</dbReference>
<reference evidence="2" key="2">
    <citation type="submission" date="2023-06" db="EMBL/GenBank/DDBJ databases">
        <authorList>
            <consortium name="Lawrence Berkeley National Laboratory"/>
            <person name="Haridas S."/>
            <person name="Hensen N."/>
            <person name="Bonometti L."/>
            <person name="Westerberg I."/>
            <person name="Brannstrom I.O."/>
            <person name="Guillou S."/>
            <person name="Cros-Aarteil S."/>
            <person name="Calhoun S."/>
            <person name="Kuo A."/>
            <person name="Mondo S."/>
            <person name="Pangilinan J."/>
            <person name="Riley R."/>
            <person name="LaButti K."/>
            <person name="Andreopoulos B."/>
            <person name="Lipzen A."/>
            <person name="Chen C."/>
            <person name="Yanf M."/>
            <person name="Daum C."/>
            <person name="Ng V."/>
            <person name="Clum A."/>
            <person name="Steindorff A."/>
            <person name="Ohm R."/>
            <person name="Martin F."/>
            <person name="Silar P."/>
            <person name="Natvig D."/>
            <person name="Lalanne C."/>
            <person name="Gautier V."/>
            <person name="Ament-velasquez S.L."/>
            <person name="Kruys A."/>
            <person name="Hutchinson M.I."/>
            <person name="Powell A.J."/>
            <person name="Barry K."/>
            <person name="Miller A.N."/>
            <person name="Grigoriev I.V."/>
            <person name="Debuchy R."/>
            <person name="Gladieux P."/>
            <person name="Thoren M.H."/>
            <person name="Johannesson H."/>
        </authorList>
    </citation>
    <scope>NUCLEOTIDE SEQUENCE</scope>
    <source>
        <strain evidence="2">CBS 232.78</strain>
    </source>
</reference>
<protein>
    <submittedName>
        <fullName evidence="2">Alpha/Beta hydrolase protein</fullName>
    </submittedName>
</protein>
<proteinExistence type="predicted"/>
<dbReference type="PANTHER" id="PTHR43194:SF2">
    <property type="entry name" value="PEROXISOMAL MEMBRANE PROTEIN LPX1"/>
    <property type="match status" value="1"/>
</dbReference>
<dbReference type="Proteomes" id="UP001285441">
    <property type="component" value="Unassembled WGS sequence"/>
</dbReference>
<organism evidence="2 3">
    <name type="scientific">Podospora didyma</name>
    <dbReference type="NCBI Taxonomy" id="330526"/>
    <lineage>
        <taxon>Eukaryota</taxon>
        <taxon>Fungi</taxon>
        <taxon>Dikarya</taxon>
        <taxon>Ascomycota</taxon>
        <taxon>Pezizomycotina</taxon>
        <taxon>Sordariomycetes</taxon>
        <taxon>Sordariomycetidae</taxon>
        <taxon>Sordariales</taxon>
        <taxon>Podosporaceae</taxon>
        <taxon>Podospora</taxon>
    </lineage>
</organism>
<dbReference type="InterPro" id="IPR000073">
    <property type="entry name" value="AB_hydrolase_1"/>
</dbReference>
<name>A0AAE0U1W6_9PEZI</name>
<dbReference type="EMBL" id="JAULSW010000003">
    <property type="protein sequence ID" value="KAK3387565.1"/>
    <property type="molecule type" value="Genomic_DNA"/>
</dbReference>
<dbReference type="InterPro" id="IPR029058">
    <property type="entry name" value="AB_hydrolase_fold"/>
</dbReference>
<sequence>MFDFYLSYKWLHWRRPAAAAAALAPGSSLLQALPAGIERFFIPTSGGGEIEILYAQPRCGRGNETRRSAIGTTGDDVSPSPSPLFFAHGGMGGAFIWLEYMQFFSARGIPCYAVSTRGHGNSWYPSYLRMVYGTTKRMLADDLVAGILWAQEREGGGKEVVLVGHSSGGGLSQFILSEQDVKVKGLALIGAVPGLGSASVYGNWCLLDPWFLLRMLFHGGHPNSPLSHPALTRKVFFSEAVSDAYMESFQRRMNTYESLLWPLGMFRAFVNPQKLLEQISSFSSRGTGQQRILVLFGGGDKIMTFPIMEKLANTYRKAISSLAGQKKLDDRVDDTVENIPGEGDQDTAGQGVRFCVVTGAGHHVQNDVNWEVGAKKLLTFYEQL</sequence>
<feature type="domain" description="AB hydrolase-1" evidence="1">
    <location>
        <begin position="84"/>
        <end position="307"/>
    </location>
</feature>
<dbReference type="AlphaFoldDB" id="A0AAE0U1W6"/>
<keyword evidence="2" id="KW-0378">Hydrolase</keyword>
<dbReference type="Pfam" id="PF12697">
    <property type="entry name" value="Abhydrolase_6"/>
    <property type="match status" value="1"/>
</dbReference>
<dbReference type="InterPro" id="IPR050228">
    <property type="entry name" value="Carboxylesterase_BioH"/>
</dbReference>
<accession>A0AAE0U1W6</accession>
<evidence type="ECO:0000313" key="3">
    <source>
        <dbReference type="Proteomes" id="UP001285441"/>
    </source>
</evidence>
<dbReference type="PANTHER" id="PTHR43194">
    <property type="entry name" value="HYDROLASE ALPHA/BETA FOLD FAMILY"/>
    <property type="match status" value="1"/>
</dbReference>
<reference evidence="2" key="1">
    <citation type="journal article" date="2023" name="Mol. Phylogenet. Evol.">
        <title>Genome-scale phylogeny and comparative genomics of the fungal order Sordariales.</title>
        <authorList>
            <person name="Hensen N."/>
            <person name="Bonometti L."/>
            <person name="Westerberg I."/>
            <person name="Brannstrom I.O."/>
            <person name="Guillou S."/>
            <person name="Cros-Aarteil S."/>
            <person name="Calhoun S."/>
            <person name="Haridas S."/>
            <person name="Kuo A."/>
            <person name="Mondo S."/>
            <person name="Pangilinan J."/>
            <person name="Riley R."/>
            <person name="LaButti K."/>
            <person name="Andreopoulos B."/>
            <person name="Lipzen A."/>
            <person name="Chen C."/>
            <person name="Yan M."/>
            <person name="Daum C."/>
            <person name="Ng V."/>
            <person name="Clum A."/>
            <person name="Steindorff A."/>
            <person name="Ohm R.A."/>
            <person name="Martin F."/>
            <person name="Silar P."/>
            <person name="Natvig D.O."/>
            <person name="Lalanne C."/>
            <person name="Gautier V."/>
            <person name="Ament-Velasquez S.L."/>
            <person name="Kruys A."/>
            <person name="Hutchinson M.I."/>
            <person name="Powell A.J."/>
            <person name="Barry K."/>
            <person name="Miller A.N."/>
            <person name="Grigoriev I.V."/>
            <person name="Debuchy R."/>
            <person name="Gladieux P."/>
            <person name="Hiltunen Thoren M."/>
            <person name="Johannesson H."/>
        </authorList>
    </citation>
    <scope>NUCLEOTIDE SEQUENCE</scope>
    <source>
        <strain evidence="2">CBS 232.78</strain>
    </source>
</reference>